<comment type="caution">
    <text evidence="7">The sequence shown here is derived from an EMBL/GenBank/DDBJ whole genome shotgun (WGS) entry which is preliminary data.</text>
</comment>
<evidence type="ECO:0000259" key="2">
    <source>
        <dbReference type="Pfam" id="PF14675"/>
    </source>
</evidence>
<evidence type="ECO:0000259" key="4">
    <source>
        <dbReference type="Pfam" id="PF14678"/>
    </source>
</evidence>
<dbReference type="InterPro" id="IPR029312">
    <property type="entry name" value="FANCI_HD2"/>
</dbReference>
<feature type="compositionally biased region" description="Basic and acidic residues" evidence="1">
    <location>
        <begin position="1369"/>
        <end position="1378"/>
    </location>
</feature>
<dbReference type="Pfam" id="PF14678">
    <property type="entry name" value="FANCI_S4"/>
    <property type="match status" value="1"/>
</dbReference>
<feature type="domain" description="FANCI solenoid 2" evidence="3">
    <location>
        <begin position="386"/>
        <end position="541"/>
    </location>
</feature>
<evidence type="ECO:0000259" key="5">
    <source>
        <dbReference type="Pfam" id="PF14679"/>
    </source>
</evidence>
<evidence type="ECO:0008006" key="9">
    <source>
        <dbReference type="Google" id="ProtNLM"/>
    </source>
</evidence>
<feature type="domain" description="FANCI helical" evidence="6">
    <location>
        <begin position="559"/>
        <end position="795"/>
    </location>
</feature>
<dbReference type="Pfam" id="PF14675">
    <property type="entry name" value="FANCI_S1"/>
    <property type="match status" value="1"/>
</dbReference>
<dbReference type="SUPFAM" id="SSF48371">
    <property type="entry name" value="ARM repeat"/>
    <property type="match status" value="1"/>
</dbReference>
<dbReference type="Pfam" id="PF14676">
    <property type="entry name" value="FANCI_S2"/>
    <property type="match status" value="1"/>
</dbReference>
<evidence type="ECO:0000259" key="6">
    <source>
        <dbReference type="Pfam" id="PF14680"/>
    </source>
</evidence>
<feature type="domain" description="FANCI solenoid 1" evidence="2">
    <location>
        <begin position="137"/>
        <end position="277"/>
    </location>
</feature>
<evidence type="ECO:0000313" key="8">
    <source>
        <dbReference type="Proteomes" id="UP001187192"/>
    </source>
</evidence>
<dbReference type="Pfam" id="PF14679">
    <property type="entry name" value="FANCI_HD1"/>
    <property type="match status" value="1"/>
</dbReference>
<accession>A0AA88DX06</accession>
<dbReference type="PANTHER" id="PTHR21818:SF0">
    <property type="entry name" value="FANCONI ANEMIA GROUP I PROTEIN"/>
    <property type="match status" value="1"/>
</dbReference>
<name>A0AA88DX06_FICCA</name>
<reference evidence="7" key="1">
    <citation type="submission" date="2023-07" db="EMBL/GenBank/DDBJ databases">
        <title>draft genome sequence of fig (Ficus carica).</title>
        <authorList>
            <person name="Takahashi T."/>
            <person name="Nishimura K."/>
        </authorList>
    </citation>
    <scope>NUCLEOTIDE SEQUENCE</scope>
</reference>
<sequence length="1426" mass="159508">MSAAALPPPVSDADIVRLAQTCAPLPPFLLSSDSHPLLLSHLTSLSSSSSSSRFSVSEYTQSLLYFISLSPQNPSLSTLLGSLLLSYINLFTSRRINRDSNSLKTLQFFATLLDYAPGNLIPQVIDAIVAYLPEIVDSDDAQVVDLIPRCLSLARDSEETDCGKGFASSVFDRILDCVWSKGLLVKMVSLVRDFPFLDKARVGEFVDKVFDGITRVDLQDLPSLVYQLLILASKGFSKRDVIEGIVVFFGSKMERKASSIVRQVEGTVLLHVNFAVKQDPSLGQEVMGLVRSGLGALNHFMVVILLSVARVRRFGESSIGVLKTALLTAYRDYKFAKDCKWLSDDLKEEYLQNVKVVEKAMLRAVNFYFLMSIINVNESNYGREHIVPSIVQFAFVFLESVEEENFKEICHSNGFLGMEDLAFQMLKTLFKVHDMARNEIIEQCKFRILSLKPDQSTSIIRLLGDLVQNYPHLMLEHVSRLKELLDYYTFMHGKVASGIVSALLPLTKFSRDLQDYTILVMRKAMFRQEEAIRLAAINAIIDLILTEKQSMRDGPFPFQESSSQASSSQQAQMPCSVGSLFQELSGLLQRCLYQQAKIKEAMYHGLLKLVLVDPSTGSAVFDLLLPHFRQFFREDVKVELRVSSCVKSENGKGYIEEPLDSLLHCVSWILLLQQHGKTDRALDSSWACFGFSFSQENEPGRCLSGESFSNAFVKIQKFLRIQKLEDILGHNQDGGSASLDPDKSKCCALVLSGIIEVVVNALANELEKATDVNKLNLEKELIDFVQIHESLAKDACLSRQGTGSRRGNVRTAALDIHDNLEPGHLNVTQGQNSFLATSSIYQIMEMIPKIYDPGSFDKIGTSQGNSQQSQSKKSKGFPVVSFILGICLRHIKLFPVLGKDDLLRTLIYGDIKILGPALLRLICFLNLGANYETSQKKKESKGKKDVEELKEHFHLALVCLKELIMISLRSPDPTALLEDLLSVSTVEDAGLDDECQMASRIDDQPTRRKQLFIAKTLKPLFFKCLELSYYDEVEVICGMILTIGEKLPRELRNSHGAWALSVCKGKKIIDSKGAKSVVTLAISLSFSPNDLIICQDMATELLQVMGSEMREPVTVSEVYLLFNHATRNALSSCILHLIETIIVDMDWAVKKLKTFSSPMRKCIHVNTNGENARGPAFEDNLYSRAEAVAKVLASFVLMSLSDPQSESLLRLAARYYKHLAQMSKLRIAPKGCKQILPSSKFQKLVEITCSQLTVPLYNFVAEMQRSQLENSNSKGIINKIKRENRCIPDLIFQIEDYEKYLIQLSKASKINLLRHAKRSTARDFKIIDTTTTNIGREECVPDHEAAHINNNNNNSNAAENEACEDSEDKEGSEYEKVLSPESRTAVAAKDSDESNDEEVEEGDDAFPNAKRMRRDRVVLDSDDEGL</sequence>
<dbReference type="Proteomes" id="UP001187192">
    <property type="component" value="Unassembled WGS sequence"/>
</dbReference>
<dbReference type="PANTHER" id="PTHR21818">
    <property type="entry name" value="BC025462 PROTEIN"/>
    <property type="match status" value="1"/>
</dbReference>
<dbReference type="InterPro" id="IPR029315">
    <property type="entry name" value="FANCI_S2"/>
</dbReference>
<dbReference type="GO" id="GO:0006281">
    <property type="term" value="P:DNA repair"/>
    <property type="evidence" value="ECO:0007669"/>
    <property type="project" value="InterPro"/>
</dbReference>
<dbReference type="GO" id="GO:0070182">
    <property type="term" value="F:DNA polymerase binding"/>
    <property type="evidence" value="ECO:0007669"/>
    <property type="project" value="TreeGrafter"/>
</dbReference>
<organism evidence="7 8">
    <name type="scientific">Ficus carica</name>
    <name type="common">Common fig</name>
    <dbReference type="NCBI Taxonomy" id="3494"/>
    <lineage>
        <taxon>Eukaryota</taxon>
        <taxon>Viridiplantae</taxon>
        <taxon>Streptophyta</taxon>
        <taxon>Embryophyta</taxon>
        <taxon>Tracheophyta</taxon>
        <taxon>Spermatophyta</taxon>
        <taxon>Magnoliopsida</taxon>
        <taxon>eudicotyledons</taxon>
        <taxon>Gunneridae</taxon>
        <taxon>Pentapetalae</taxon>
        <taxon>rosids</taxon>
        <taxon>fabids</taxon>
        <taxon>Rosales</taxon>
        <taxon>Moraceae</taxon>
        <taxon>Ficeae</taxon>
        <taxon>Ficus</taxon>
    </lineage>
</organism>
<proteinExistence type="predicted"/>
<dbReference type="InterPro" id="IPR029308">
    <property type="entry name" value="FANCI_S1"/>
</dbReference>
<dbReference type="InterPro" id="IPR016024">
    <property type="entry name" value="ARM-type_fold"/>
</dbReference>
<dbReference type="EMBL" id="BTGU01000128">
    <property type="protein sequence ID" value="GMN62386.1"/>
    <property type="molecule type" value="Genomic_DNA"/>
</dbReference>
<evidence type="ECO:0000256" key="1">
    <source>
        <dbReference type="SAM" id="MobiDB-lite"/>
    </source>
</evidence>
<keyword evidence="8" id="KW-1185">Reference proteome</keyword>
<evidence type="ECO:0000313" key="7">
    <source>
        <dbReference type="EMBL" id="GMN62386.1"/>
    </source>
</evidence>
<gene>
    <name evidence="7" type="ORF">TIFTF001_031470</name>
</gene>
<dbReference type="Pfam" id="PF14680">
    <property type="entry name" value="FANCI_HD2"/>
    <property type="match status" value="1"/>
</dbReference>
<feature type="domain" description="FANCI helical" evidence="5">
    <location>
        <begin position="281"/>
        <end position="362"/>
    </location>
</feature>
<dbReference type="InterPro" id="IPR026171">
    <property type="entry name" value="FANCI"/>
</dbReference>
<dbReference type="InterPro" id="IPR029314">
    <property type="entry name" value="FANCI_S4"/>
</dbReference>
<feature type="compositionally biased region" description="Low complexity" evidence="1">
    <location>
        <begin position="1347"/>
        <end position="1360"/>
    </location>
</feature>
<evidence type="ECO:0000259" key="3">
    <source>
        <dbReference type="Pfam" id="PF14676"/>
    </source>
</evidence>
<feature type="domain" description="FANCI solenoid 4" evidence="4">
    <location>
        <begin position="1093"/>
        <end position="1331"/>
    </location>
</feature>
<feature type="compositionally biased region" description="Acidic residues" evidence="1">
    <location>
        <begin position="1393"/>
        <end position="1404"/>
    </location>
</feature>
<dbReference type="InterPro" id="IPR029310">
    <property type="entry name" value="FANCI_HD1"/>
</dbReference>
<protein>
    <recommendedName>
        <fullName evidence="9">Fanconi anemia group I protein</fullName>
    </recommendedName>
</protein>
<feature type="region of interest" description="Disordered" evidence="1">
    <location>
        <begin position="1346"/>
        <end position="1426"/>
    </location>
</feature>